<feature type="non-terminal residue" evidence="1">
    <location>
        <position position="1"/>
    </location>
</feature>
<accession>A0A7J6VA31</accession>
<gene>
    <name evidence="1" type="ORF">FRX31_028467</name>
</gene>
<dbReference type="AlphaFoldDB" id="A0A7J6VA31"/>
<dbReference type="Proteomes" id="UP000554482">
    <property type="component" value="Unassembled WGS sequence"/>
</dbReference>
<proteinExistence type="predicted"/>
<protein>
    <submittedName>
        <fullName evidence="1">Uncharacterized protein</fullName>
    </submittedName>
</protein>
<comment type="caution">
    <text evidence="1">The sequence shown here is derived from an EMBL/GenBank/DDBJ whole genome shotgun (WGS) entry which is preliminary data.</text>
</comment>
<name>A0A7J6VA31_THATH</name>
<evidence type="ECO:0000313" key="2">
    <source>
        <dbReference type="Proteomes" id="UP000554482"/>
    </source>
</evidence>
<organism evidence="1 2">
    <name type="scientific">Thalictrum thalictroides</name>
    <name type="common">Rue-anemone</name>
    <name type="synonym">Anemone thalictroides</name>
    <dbReference type="NCBI Taxonomy" id="46969"/>
    <lineage>
        <taxon>Eukaryota</taxon>
        <taxon>Viridiplantae</taxon>
        <taxon>Streptophyta</taxon>
        <taxon>Embryophyta</taxon>
        <taxon>Tracheophyta</taxon>
        <taxon>Spermatophyta</taxon>
        <taxon>Magnoliopsida</taxon>
        <taxon>Ranunculales</taxon>
        <taxon>Ranunculaceae</taxon>
        <taxon>Thalictroideae</taxon>
        <taxon>Thalictrum</taxon>
    </lineage>
</organism>
<dbReference type="SUPFAM" id="SSF117281">
    <property type="entry name" value="Kelch motif"/>
    <property type="match status" value="1"/>
</dbReference>
<evidence type="ECO:0000313" key="1">
    <source>
        <dbReference type="EMBL" id="KAF5181946.1"/>
    </source>
</evidence>
<dbReference type="EMBL" id="JABWDY010035508">
    <property type="protein sequence ID" value="KAF5181946.1"/>
    <property type="molecule type" value="Genomic_DNA"/>
</dbReference>
<dbReference type="InterPro" id="IPR015915">
    <property type="entry name" value="Kelch-typ_b-propeller"/>
</dbReference>
<dbReference type="Gene3D" id="2.120.10.80">
    <property type="entry name" value="Kelch-type beta propeller"/>
    <property type="match status" value="1"/>
</dbReference>
<keyword evidence="2" id="KW-1185">Reference proteome</keyword>
<sequence>NAFFIHNYEKNQFLWYLIDPFEVEEGVETKRLISPSFIGPKNAPLYFGCVYVKSKLFGIGGCSWGATWLDPQKPYDSVFVCDPFSSSTSNQWVPTSNMNGPKEAPLVVVSPPSFGDQRDVVFAFGSESDPLNFMEKLSCDPSTGEWKWTVIPPPPDHPHFYYIFDMVFRAGFAIIDGNRKLLILTFHGLLIFNMDTNMWDCDFKNPQSNYPSINNYGTYICHQVPIVDNVWYVRDKQLDGKVFGFDLQTQKWSEVYNLVSEKYWRHSLVQIGDKSMGLVCAKEWLEPPQWEVYCIVFQVQKNLDGSLHACNLSKTPTYFGEGLTFLHCVVL</sequence>
<reference evidence="1 2" key="1">
    <citation type="submission" date="2020-06" db="EMBL/GenBank/DDBJ databases">
        <title>Transcriptomic and genomic resources for Thalictrum thalictroides and T. hernandezii: Facilitating candidate gene discovery in an emerging model plant lineage.</title>
        <authorList>
            <person name="Arias T."/>
            <person name="Riano-Pachon D.M."/>
            <person name="Di Stilio V.S."/>
        </authorList>
    </citation>
    <scope>NUCLEOTIDE SEQUENCE [LARGE SCALE GENOMIC DNA]</scope>
    <source>
        <strain evidence="2">cv. WT478/WT964</strain>
        <tissue evidence="1">Leaves</tissue>
    </source>
</reference>